<accession>W6TEB5</accession>
<evidence type="ECO:0008006" key="3">
    <source>
        <dbReference type="Google" id="ProtNLM"/>
    </source>
</evidence>
<evidence type="ECO:0000313" key="1">
    <source>
        <dbReference type="EMBL" id="ETZ07291.1"/>
    </source>
</evidence>
<dbReference type="Proteomes" id="UP000019112">
    <property type="component" value="Unassembled WGS sequence"/>
</dbReference>
<dbReference type="OrthoDB" id="565387at2"/>
<evidence type="ECO:0000313" key="2">
    <source>
        <dbReference type="Proteomes" id="UP000019112"/>
    </source>
</evidence>
<organism evidence="1 2">
    <name type="scientific">Holospora obtusa F1</name>
    <dbReference type="NCBI Taxonomy" id="1399147"/>
    <lineage>
        <taxon>Bacteria</taxon>
        <taxon>Pseudomonadati</taxon>
        <taxon>Pseudomonadota</taxon>
        <taxon>Alphaproteobacteria</taxon>
        <taxon>Holosporales</taxon>
        <taxon>Holosporaceae</taxon>
        <taxon>Holospora</taxon>
    </lineage>
</organism>
<comment type="caution">
    <text evidence="1">The sequence shown here is derived from an EMBL/GenBank/DDBJ whole genome shotgun (WGS) entry which is preliminary data.</text>
</comment>
<reference evidence="1 2" key="1">
    <citation type="journal article" date="2014" name="FEMS Microbiol. Lett.">
        <title>Draft genome sequences of three Holospora species (Holospora obtusa, Holospora undulata, and Holospora elegans), endonuclear symbiotic bacteria of the ciliate Paramecium caudatum.</title>
        <authorList>
            <person name="Dohra H."/>
            <person name="Tanaka K."/>
            <person name="Suzuki T."/>
            <person name="Fujishima M."/>
            <person name="Suzuki H."/>
        </authorList>
    </citation>
    <scope>NUCLEOTIDE SEQUENCE [LARGE SCALE GENOMIC DNA]</scope>
    <source>
        <strain evidence="1 2">F1</strain>
    </source>
</reference>
<protein>
    <recommendedName>
        <fullName evidence="3">Tc1-like transposase DDE domain-containing protein</fullName>
    </recommendedName>
</protein>
<dbReference type="eggNOG" id="COG3335">
    <property type="taxonomic scope" value="Bacteria"/>
</dbReference>
<dbReference type="AlphaFoldDB" id="W6TEB5"/>
<sequence>MGKKSEKFVGKKSDKYYERTHIVKGLANNKEIFPMVFNDSCNTQIFEAWGEQFLIKELKSGQVLIMDHASLIHLN</sequence>
<dbReference type="RefSeq" id="WP_021827131.1">
    <property type="nucleotide sequence ID" value="NZ_AWTR02000054.1"/>
</dbReference>
<dbReference type="EMBL" id="AWTR02000054">
    <property type="protein sequence ID" value="ETZ07291.1"/>
    <property type="molecule type" value="Genomic_DNA"/>
</dbReference>
<keyword evidence="2" id="KW-1185">Reference proteome</keyword>
<name>W6TEB5_HOLOB</name>
<proteinExistence type="predicted"/>
<gene>
    <name evidence="1" type="ORF">P618_200523</name>
</gene>